<organism evidence="1 2">
    <name type="scientific">Lentisphaera araneosa HTCC2155</name>
    <dbReference type="NCBI Taxonomy" id="313628"/>
    <lineage>
        <taxon>Bacteria</taxon>
        <taxon>Pseudomonadati</taxon>
        <taxon>Lentisphaerota</taxon>
        <taxon>Lentisphaeria</taxon>
        <taxon>Lentisphaerales</taxon>
        <taxon>Lentisphaeraceae</taxon>
        <taxon>Lentisphaera</taxon>
    </lineage>
</organism>
<reference evidence="1 2" key="1">
    <citation type="journal article" date="2010" name="J. Bacteriol.">
        <title>Genome sequence of Lentisphaera araneosa HTCC2155T, the type species of the order Lentisphaerales in the phylum Lentisphaerae.</title>
        <authorList>
            <person name="Thrash J.C."/>
            <person name="Cho J.C."/>
            <person name="Vergin K.L."/>
            <person name="Morris R.M."/>
            <person name="Giovannoni S.J."/>
        </authorList>
    </citation>
    <scope>NUCLEOTIDE SEQUENCE [LARGE SCALE GENOMIC DNA]</scope>
    <source>
        <strain evidence="1 2">HTCC2155</strain>
    </source>
</reference>
<dbReference type="Proteomes" id="UP000004947">
    <property type="component" value="Unassembled WGS sequence"/>
</dbReference>
<dbReference type="PROSITE" id="PS51257">
    <property type="entry name" value="PROKAR_LIPOPROTEIN"/>
    <property type="match status" value="1"/>
</dbReference>
<evidence type="ECO:0008006" key="3">
    <source>
        <dbReference type="Google" id="ProtNLM"/>
    </source>
</evidence>
<dbReference type="RefSeq" id="WP_007279286.1">
    <property type="nucleotide sequence ID" value="NZ_ABCK01000012.1"/>
</dbReference>
<keyword evidence="2" id="KW-1185">Reference proteome</keyword>
<proteinExistence type="predicted"/>
<comment type="caution">
    <text evidence="1">The sequence shown here is derived from an EMBL/GenBank/DDBJ whole genome shotgun (WGS) entry which is preliminary data.</text>
</comment>
<evidence type="ECO:0000313" key="1">
    <source>
        <dbReference type="EMBL" id="EDM27079.1"/>
    </source>
</evidence>
<dbReference type="AlphaFoldDB" id="A6DN43"/>
<evidence type="ECO:0000313" key="2">
    <source>
        <dbReference type="Proteomes" id="UP000004947"/>
    </source>
</evidence>
<dbReference type="EMBL" id="ABCK01000012">
    <property type="protein sequence ID" value="EDM27079.1"/>
    <property type="molecule type" value="Genomic_DNA"/>
</dbReference>
<name>A6DN43_9BACT</name>
<sequence length="310" mass="36725">MYKHLLLICTIFALFSCSSKQVEPTDGSVRITDINKELELKREAFRTINKVYARYHWRYKGDDLTEDEKKNRTYLWSDARKKRELAYKQYILTLLEYWSILPNQSEQSAQIQTELKQAIAGRYNKNTESEMNEKLLLAELSWSYLAQAQLDAYKAKFLSTLITIPKEVKHSDMMHALGLPIEPYGWNLQINYSLTLIRADQLDAAHKELSKVKSKAFKYQQRTYKQINAADFSQMKKRDQEHTYKRYKRQSRQVQLCELLQAIIAVKEDNKDEAQKLYHKALSYKIELTRKVQYLLQSKELLVFQDNLKI</sequence>
<gene>
    <name evidence="1" type="ORF">LNTAR_07539</name>
</gene>
<protein>
    <recommendedName>
        <fullName evidence="3">Lipoprotein</fullName>
    </recommendedName>
</protein>
<dbReference type="STRING" id="313628.LNTAR_07539"/>
<accession>A6DN43</accession>